<organism evidence="2 3">
    <name type="scientific">Funneliformis geosporum</name>
    <dbReference type="NCBI Taxonomy" id="1117311"/>
    <lineage>
        <taxon>Eukaryota</taxon>
        <taxon>Fungi</taxon>
        <taxon>Fungi incertae sedis</taxon>
        <taxon>Mucoromycota</taxon>
        <taxon>Glomeromycotina</taxon>
        <taxon>Glomeromycetes</taxon>
        <taxon>Glomerales</taxon>
        <taxon>Glomeraceae</taxon>
        <taxon>Funneliformis</taxon>
    </lineage>
</organism>
<feature type="coiled-coil region" evidence="1">
    <location>
        <begin position="20"/>
        <end position="54"/>
    </location>
</feature>
<keyword evidence="1" id="KW-0175">Coiled coil</keyword>
<keyword evidence="3" id="KW-1185">Reference proteome</keyword>
<dbReference type="Proteomes" id="UP001153678">
    <property type="component" value="Unassembled WGS sequence"/>
</dbReference>
<evidence type="ECO:0000256" key="1">
    <source>
        <dbReference type="SAM" id="Coils"/>
    </source>
</evidence>
<evidence type="ECO:0000313" key="2">
    <source>
        <dbReference type="EMBL" id="CAI2177387.1"/>
    </source>
</evidence>
<dbReference type="EMBL" id="CAMKVN010001663">
    <property type="protein sequence ID" value="CAI2177387.1"/>
    <property type="molecule type" value="Genomic_DNA"/>
</dbReference>
<comment type="caution">
    <text evidence="2">The sequence shown here is derived from an EMBL/GenBank/DDBJ whole genome shotgun (WGS) entry which is preliminary data.</text>
</comment>
<evidence type="ECO:0000313" key="3">
    <source>
        <dbReference type="Proteomes" id="UP001153678"/>
    </source>
</evidence>
<protein>
    <submittedName>
        <fullName evidence="2">3977_t:CDS:1</fullName>
    </submittedName>
</protein>
<proteinExistence type="predicted"/>
<sequence length="234" mass="26788">MKNIVIDNQGIQFPPNKTKKTHLEVQIAELQQQEQQISQQLKTWQAKAKKANNLANCLAATNKFGQQFLTNMVEFVLKFEIGREAFTELIHESIAREVESLENRLASVQSQIQHQERKFVRLQACRQGKTLLECKLNNGIGCLAVELKFAGFFENSAYLKDFRCPQCVEHEYCPEVETCEGCYERFLTSAMKEFQGEYYCGASNDICHIQTNDQPLRELTLKGSCEYQGEVNGT</sequence>
<accession>A0A9W4SPZ6</accession>
<feature type="coiled-coil region" evidence="1">
    <location>
        <begin position="91"/>
        <end position="118"/>
    </location>
</feature>
<reference evidence="2" key="1">
    <citation type="submission" date="2022-08" db="EMBL/GenBank/DDBJ databases">
        <authorList>
            <person name="Kallberg Y."/>
            <person name="Tangrot J."/>
            <person name="Rosling A."/>
        </authorList>
    </citation>
    <scope>NUCLEOTIDE SEQUENCE</scope>
    <source>
        <strain evidence="2">Wild A</strain>
    </source>
</reference>
<gene>
    <name evidence="2" type="ORF">FWILDA_LOCUS8063</name>
</gene>
<name>A0A9W4SPZ6_9GLOM</name>
<dbReference type="AlphaFoldDB" id="A0A9W4SPZ6"/>